<dbReference type="InterPro" id="IPR045086">
    <property type="entry name" value="OBG_GTPase"/>
</dbReference>
<keyword evidence="8 9" id="KW-0342">GTP-binding</keyword>
<evidence type="ECO:0000256" key="9">
    <source>
        <dbReference type="HAMAP-Rule" id="MF_01454"/>
    </source>
</evidence>
<dbReference type="NCBIfam" id="NF008955">
    <property type="entry name" value="PRK12297.1"/>
    <property type="match status" value="1"/>
</dbReference>
<proteinExistence type="inferred from homology"/>
<dbReference type="PANTHER" id="PTHR11702:SF31">
    <property type="entry name" value="MITOCHONDRIAL RIBOSOME-ASSOCIATED GTPASE 2"/>
    <property type="match status" value="1"/>
</dbReference>
<sequence>MPRFVDRVVIHARAGNGGNGCASVHREKFKPLGGPDGGNGGRGGSVVLVVDPQVHTLLDFHFHPHVVAPSGKQGAGSNRDGAAGVDLEVKVPDGTVVLDENGRLLADLVGAGTRFEAAAGGRGGLGNAALASRARKAPGFALLGEKGEVRDLTLELKTVADVGLVGFPSAGKSSLVSVISAAKPKIADYPFTTLAPNLGVVSAGDNTFTVADVPGLIPGASEGRGLGLDFLRHIERCAVLAHVVDCATLEPGRDPISDIDALEAELAAYTPTLQGDTTLGDLAERPRAVVLNKIDVPDARELADFVRDEVARRYGWPVFEVSTVTREGLRQLTFALWDMVSAYRAAQPEVVPRRPVIRPVPVDESGFSVESDGQGGFVVRGVRPERWVNQTDFDNDEAVGYLGDRLARLGVEDELLRLGAKPGCAVTIGDMTFDWEPQTPAGVDVTLSGRGTDARLEQTDRVGAAERKAARRERRRPGGES</sequence>
<dbReference type="EC" id="3.6.5.-" evidence="9"/>
<dbReference type="EMBL" id="LT629971">
    <property type="protein sequence ID" value="SEH73367.1"/>
    <property type="molecule type" value="Genomic_DNA"/>
</dbReference>
<dbReference type="NCBIfam" id="TIGR03595">
    <property type="entry name" value="Obg_CgtA_exten"/>
    <property type="match status" value="1"/>
</dbReference>
<dbReference type="STRING" id="370526.SAMN04489835_3431"/>
<dbReference type="Gene3D" id="2.70.210.12">
    <property type="entry name" value="GTP1/OBG domain"/>
    <property type="match status" value="1"/>
</dbReference>
<feature type="binding site" evidence="9">
    <location>
        <begin position="212"/>
        <end position="215"/>
    </location>
    <ligand>
        <name>GTP</name>
        <dbReference type="ChEBI" id="CHEBI:37565"/>
    </ligand>
</feature>
<evidence type="ECO:0000256" key="7">
    <source>
        <dbReference type="ARBA" id="ARBA00022842"/>
    </source>
</evidence>
<gene>
    <name evidence="9" type="primary">obg</name>
    <name evidence="14" type="ORF">SAMN04489835_3431</name>
</gene>
<evidence type="ECO:0000259" key="13">
    <source>
        <dbReference type="PROSITE" id="PS51883"/>
    </source>
</evidence>
<dbReference type="Pfam" id="PF09269">
    <property type="entry name" value="DUF1967"/>
    <property type="match status" value="1"/>
</dbReference>
<dbReference type="SUPFAM" id="SSF102741">
    <property type="entry name" value="Obg GTP-binding protein C-terminal domain"/>
    <property type="match status" value="1"/>
</dbReference>
<comment type="similarity">
    <text evidence="2 9">Belongs to the TRAFAC class OBG-HflX-like GTPase superfamily. OBG GTPase family.</text>
</comment>
<dbReference type="PROSITE" id="PS00905">
    <property type="entry name" value="GTP1_OBG"/>
    <property type="match status" value="1"/>
</dbReference>
<dbReference type="SUPFAM" id="SSF82051">
    <property type="entry name" value="Obg GTP-binding protein N-terminal domain"/>
    <property type="match status" value="1"/>
</dbReference>
<dbReference type="PROSITE" id="PS51881">
    <property type="entry name" value="OCT"/>
    <property type="match status" value="1"/>
</dbReference>
<dbReference type="Gene3D" id="3.30.300.350">
    <property type="entry name" value="GTP-binding protein OBG, C-terminal domain"/>
    <property type="match status" value="1"/>
</dbReference>
<feature type="binding site" evidence="9">
    <location>
        <position position="193"/>
    </location>
    <ligand>
        <name>Mg(2+)</name>
        <dbReference type="ChEBI" id="CHEBI:18420"/>
    </ligand>
</feature>
<feature type="binding site" evidence="9">
    <location>
        <begin position="166"/>
        <end position="173"/>
    </location>
    <ligand>
        <name>GTP</name>
        <dbReference type="ChEBI" id="CHEBI:37565"/>
    </ligand>
</feature>
<dbReference type="NCBIfam" id="TIGR02729">
    <property type="entry name" value="Obg_CgtA"/>
    <property type="match status" value="1"/>
</dbReference>
<dbReference type="NCBIfam" id="NF008956">
    <property type="entry name" value="PRK12299.1"/>
    <property type="match status" value="1"/>
</dbReference>
<evidence type="ECO:0000256" key="10">
    <source>
        <dbReference type="SAM" id="MobiDB-lite"/>
    </source>
</evidence>
<dbReference type="InterPro" id="IPR014100">
    <property type="entry name" value="GTP-bd_Obg/CgtA"/>
</dbReference>
<dbReference type="GO" id="GO:0005525">
    <property type="term" value="F:GTP binding"/>
    <property type="evidence" value="ECO:0007669"/>
    <property type="project" value="UniProtKB-UniRule"/>
</dbReference>
<organism evidence="14 15">
    <name type="scientific">Mycolicibacterium rutilum</name>
    <name type="common">Mycobacterium rutilum</name>
    <dbReference type="NCBI Taxonomy" id="370526"/>
    <lineage>
        <taxon>Bacteria</taxon>
        <taxon>Bacillati</taxon>
        <taxon>Actinomycetota</taxon>
        <taxon>Actinomycetes</taxon>
        <taxon>Mycobacteriales</taxon>
        <taxon>Mycobacteriaceae</taxon>
        <taxon>Mycolicibacterium</taxon>
    </lineage>
</organism>
<dbReference type="InterPro" id="IPR006074">
    <property type="entry name" value="GTP1-OBG_CS"/>
</dbReference>
<comment type="cofactor">
    <cofactor evidence="1 9">
        <name>Mg(2+)</name>
        <dbReference type="ChEBI" id="CHEBI:18420"/>
    </cofactor>
</comment>
<evidence type="ECO:0000256" key="2">
    <source>
        <dbReference type="ARBA" id="ARBA00007699"/>
    </source>
</evidence>
<dbReference type="InterPro" id="IPR027417">
    <property type="entry name" value="P-loop_NTPase"/>
</dbReference>
<feature type="binding site" evidence="9">
    <location>
        <position position="173"/>
    </location>
    <ligand>
        <name>Mg(2+)</name>
        <dbReference type="ChEBI" id="CHEBI:18420"/>
    </ligand>
</feature>
<feature type="compositionally biased region" description="Basic and acidic residues" evidence="10">
    <location>
        <begin position="452"/>
        <end position="468"/>
    </location>
</feature>
<accession>A0A1H6KPA0</accession>
<dbReference type="Pfam" id="PF01926">
    <property type="entry name" value="MMR_HSR1"/>
    <property type="match status" value="1"/>
</dbReference>
<keyword evidence="15" id="KW-1185">Reference proteome</keyword>
<dbReference type="GO" id="GO:0005737">
    <property type="term" value="C:cytoplasm"/>
    <property type="evidence" value="ECO:0007669"/>
    <property type="project" value="UniProtKB-SubCell"/>
</dbReference>
<dbReference type="HAMAP" id="MF_01454">
    <property type="entry name" value="GTPase_Obg"/>
    <property type="match status" value="1"/>
</dbReference>
<comment type="subcellular location">
    <subcellularLocation>
        <location evidence="9">Cytoplasm</location>
    </subcellularLocation>
</comment>
<feature type="binding site" evidence="9">
    <location>
        <begin position="292"/>
        <end position="295"/>
    </location>
    <ligand>
        <name>GTP</name>
        <dbReference type="ChEBI" id="CHEBI:37565"/>
    </ligand>
</feature>
<evidence type="ECO:0000256" key="1">
    <source>
        <dbReference type="ARBA" id="ARBA00001946"/>
    </source>
</evidence>
<dbReference type="InterPro" id="IPR036726">
    <property type="entry name" value="GTP1_OBG_dom_sf"/>
</dbReference>
<dbReference type="OrthoDB" id="9807318at2"/>
<dbReference type="PANTHER" id="PTHR11702">
    <property type="entry name" value="DEVELOPMENTALLY REGULATED GTP-BINDING PROTEIN-RELATED"/>
    <property type="match status" value="1"/>
</dbReference>
<dbReference type="Pfam" id="PF01018">
    <property type="entry name" value="GTP1_OBG"/>
    <property type="match status" value="1"/>
</dbReference>
<dbReference type="GO" id="GO:0003924">
    <property type="term" value="F:GTPase activity"/>
    <property type="evidence" value="ECO:0007669"/>
    <property type="project" value="UniProtKB-UniRule"/>
</dbReference>
<name>A0A1H6KPA0_MYCRU</name>
<protein>
    <recommendedName>
        <fullName evidence="9">GTPase Obg</fullName>
        <ecNumber evidence="9">3.6.5.-</ecNumber>
    </recommendedName>
    <alternativeName>
        <fullName evidence="9">GTP-binding protein Obg</fullName>
    </alternativeName>
</protein>
<dbReference type="InterPro" id="IPR031167">
    <property type="entry name" value="G_OBG"/>
</dbReference>
<dbReference type="FunFam" id="2.70.210.12:FF:000001">
    <property type="entry name" value="GTPase Obg"/>
    <property type="match status" value="1"/>
</dbReference>
<keyword evidence="4 9" id="KW-0479">Metal-binding</keyword>
<evidence type="ECO:0000256" key="3">
    <source>
        <dbReference type="ARBA" id="ARBA00022490"/>
    </source>
</evidence>
<evidence type="ECO:0000313" key="15">
    <source>
        <dbReference type="Proteomes" id="UP000182915"/>
    </source>
</evidence>
<dbReference type="PROSITE" id="PS51710">
    <property type="entry name" value="G_OBG"/>
    <property type="match status" value="1"/>
</dbReference>
<dbReference type="Gene3D" id="3.40.50.300">
    <property type="entry name" value="P-loop containing nucleotide triphosphate hydrolases"/>
    <property type="match status" value="1"/>
</dbReference>
<feature type="region of interest" description="Disordered" evidence="10">
    <location>
        <begin position="444"/>
        <end position="481"/>
    </location>
</feature>
<evidence type="ECO:0000256" key="5">
    <source>
        <dbReference type="ARBA" id="ARBA00022741"/>
    </source>
</evidence>
<evidence type="ECO:0000256" key="8">
    <source>
        <dbReference type="ARBA" id="ARBA00023134"/>
    </source>
</evidence>
<keyword evidence="6 9" id="KW-0378">Hydrolase</keyword>
<comment type="function">
    <text evidence="9">An essential GTPase which binds GTP, GDP and possibly (p)ppGpp with moderate affinity, with high nucleotide exchange rates and a fairly low GTP hydrolysis rate. Plays a role in control of the cell cycle, stress response, ribosome biogenesis and in those bacteria that undergo differentiation, in morphogenesis control.</text>
</comment>
<keyword evidence="5 9" id="KW-0547">Nucleotide-binding</keyword>
<dbReference type="PROSITE" id="PS51883">
    <property type="entry name" value="OBG"/>
    <property type="match status" value="1"/>
</dbReference>
<evidence type="ECO:0000313" key="14">
    <source>
        <dbReference type="EMBL" id="SEH73367.1"/>
    </source>
</evidence>
<dbReference type="CDD" id="cd01898">
    <property type="entry name" value="Obg"/>
    <property type="match status" value="1"/>
</dbReference>
<dbReference type="AlphaFoldDB" id="A0A1H6KPA0"/>
<dbReference type="SUPFAM" id="SSF52540">
    <property type="entry name" value="P-loop containing nucleoside triphosphate hydrolases"/>
    <property type="match status" value="1"/>
</dbReference>
<dbReference type="InterPro" id="IPR006073">
    <property type="entry name" value="GTP-bd"/>
</dbReference>
<feature type="domain" description="OBG-type G" evidence="11">
    <location>
        <begin position="160"/>
        <end position="341"/>
    </location>
</feature>
<reference evidence="15" key="1">
    <citation type="submission" date="2016-10" db="EMBL/GenBank/DDBJ databases">
        <authorList>
            <person name="Varghese N."/>
            <person name="Submissions S."/>
        </authorList>
    </citation>
    <scope>NUCLEOTIDE SEQUENCE [LARGE SCALE GENOMIC DNA]</scope>
    <source>
        <strain evidence="15">DSM 45405</strain>
    </source>
</reference>
<keyword evidence="3 9" id="KW-0963">Cytoplasm</keyword>
<dbReference type="InterPro" id="IPR036346">
    <property type="entry name" value="GTP-bd_prot_GTP1/OBG_C_sf"/>
</dbReference>
<dbReference type="InterPro" id="IPR006169">
    <property type="entry name" value="GTP1_OBG_dom"/>
</dbReference>
<dbReference type="PRINTS" id="PR00326">
    <property type="entry name" value="GTP1OBG"/>
</dbReference>
<dbReference type="GO" id="GO:0042254">
    <property type="term" value="P:ribosome biogenesis"/>
    <property type="evidence" value="ECO:0007669"/>
    <property type="project" value="UniProtKB-UniRule"/>
</dbReference>
<feature type="binding site" evidence="9">
    <location>
        <begin position="191"/>
        <end position="195"/>
    </location>
    <ligand>
        <name>GTP</name>
        <dbReference type="ChEBI" id="CHEBI:37565"/>
    </ligand>
</feature>
<feature type="domain" description="OCT" evidence="12">
    <location>
        <begin position="359"/>
        <end position="437"/>
    </location>
</feature>
<evidence type="ECO:0000256" key="6">
    <source>
        <dbReference type="ARBA" id="ARBA00022801"/>
    </source>
</evidence>
<evidence type="ECO:0000259" key="12">
    <source>
        <dbReference type="PROSITE" id="PS51881"/>
    </source>
</evidence>
<dbReference type="RefSeq" id="WP_083408171.1">
    <property type="nucleotide sequence ID" value="NZ_LT629971.1"/>
</dbReference>
<keyword evidence="7 9" id="KW-0460">Magnesium</keyword>
<dbReference type="NCBIfam" id="NF008954">
    <property type="entry name" value="PRK12296.1"/>
    <property type="match status" value="1"/>
</dbReference>
<feature type="domain" description="Obg" evidence="13">
    <location>
        <begin position="2"/>
        <end position="159"/>
    </location>
</feature>
<dbReference type="GO" id="GO:0000287">
    <property type="term" value="F:magnesium ion binding"/>
    <property type="evidence" value="ECO:0007669"/>
    <property type="project" value="InterPro"/>
</dbReference>
<comment type="subunit">
    <text evidence="9">Monomer.</text>
</comment>
<dbReference type="Proteomes" id="UP000182915">
    <property type="component" value="Chromosome I"/>
</dbReference>
<evidence type="ECO:0000259" key="11">
    <source>
        <dbReference type="PROSITE" id="PS51710"/>
    </source>
</evidence>
<dbReference type="InterPro" id="IPR015349">
    <property type="entry name" value="OCT_dom"/>
</dbReference>
<feature type="binding site" evidence="9">
    <location>
        <begin position="322"/>
        <end position="324"/>
    </location>
    <ligand>
        <name>GTP</name>
        <dbReference type="ChEBI" id="CHEBI:37565"/>
    </ligand>
</feature>
<evidence type="ECO:0000256" key="4">
    <source>
        <dbReference type="ARBA" id="ARBA00022723"/>
    </source>
</evidence>